<evidence type="ECO:0000256" key="5">
    <source>
        <dbReference type="SAM" id="MobiDB-lite"/>
    </source>
</evidence>
<dbReference type="PANTHER" id="PTHR21115:SF0">
    <property type="entry name" value="GH06117P-RELATED"/>
    <property type="match status" value="1"/>
</dbReference>
<evidence type="ECO:0000256" key="3">
    <source>
        <dbReference type="ARBA" id="ARBA00022833"/>
    </source>
</evidence>
<dbReference type="PROSITE" id="PS01357">
    <property type="entry name" value="ZF_ZZ_1"/>
    <property type="match status" value="1"/>
</dbReference>
<dbReference type="InterPro" id="IPR031962">
    <property type="entry name" value="DUF4781"/>
</dbReference>
<evidence type="ECO:0000256" key="4">
    <source>
        <dbReference type="PROSITE-ProRule" id="PRU00228"/>
    </source>
</evidence>
<dbReference type="SMART" id="SM00291">
    <property type="entry name" value="ZnF_ZZ"/>
    <property type="match status" value="2"/>
</dbReference>
<dbReference type="GO" id="GO:0008270">
    <property type="term" value="F:zinc ion binding"/>
    <property type="evidence" value="ECO:0007669"/>
    <property type="project" value="UniProtKB-KW"/>
</dbReference>
<keyword evidence="6" id="KW-0472">Membrane</keyword>
<reference evidence="9" key="1">
    <citation type="submission" date="2024-02" db="UniProtKB">
        <authorList>
            <consortium name="WormBaseParasite"/>
        </authorList>
    </citation>
    <scope>IDENTIFICATION</scope>
</reference>
<keyword evidence="8" id="KW-1185">Reference proteome</keyword>
<dbReference type="PANTHER" id="PTHR21115">
    <property type="entry name" value="GH06117P-RELATED"/>
    <property type="match status" value="1"/>
</dbReference>
<feature type="transmembrane region" description="Helical" evidence="6">
    <location>
        <begin position="328"/>
        <end position="348"/>
    </location>
</feature>
<feature type="transmembrane region" description="Helical" evidence="6">
    <location>
        <begin position="262"/>
        <end position="280"/>
    </location>
</feature>
<dbReference type="WBParaSite" id="MBELARI_LOCUS1732">
    <property type="protein sequence ID" value="MBELARI_LOCUS1732"/>
    <property type="gene ID" value="MBELARI_LOCUS1732"/>
</dbReference>
<sequence>MTTRYFGAGALKEYEDYHDATCEACQTAEIRGNRYDCHSCSITLCQNCYLTKDYGSAPQHNDFHTCKVTPCPLDRLASPQQNVSCNGCLSENFLAICYHCEVCDEFNLCEHCHLEARYAPIENTIVKHESGHKMKEILPIEREDRSEFVVTACAIEFQQLMGSQMVAQPDTYYLNDQEGLHVLGQKSAFALFGPPKILFVEPNCRTYDDWIDFTKKNQFPEGELICPERGVYTLDKNGRIELEQRKSADCKLTRQIVRSGDIVATVGAVGATTLGLVGLFTPLAPVAATTLAYSGAALTTWAVGRTGQQMYDRNSHEQTLNPLTDRDAFFCWFTLLSAAAPIGTQLAVNHLSLLAQEGAQISRTTQLLTNIAIFGGIGIGGFGLLSSTANLVSNLKKGRKPTPLEIFQLSAGLLFFSHSVANVKQASQIINDIHNKQTIDMVVPEKKDRLDIDDFTLLKEGNKEQNEHHQTLVKDGNLKGMTPPKVERYAEGIADRTRMSLYGGSNSDQASVTTILSMEPAELSRRIKRAIKPEQLNGRHNVELEGTYHAINQHFDPKTKAFRTEYVKIENPVFGLKNGEPIHLNAEASGRPQLLTRQQFYEHFPALNEMTPIRHIRFGPKFPKRRRKGNEEESDDFHQEL</sequence>
<dbReference type="PROSITE" id="PS50135">
    <property type="entry name" value="ZF_ZZ_2"/>
    <property type="match status" value="1"/>
</dbReference>
<feature type="region of interest" description="Disordered" evidence="5">
    <location>
        <begin position="619"/>
        <end position="641"/>
    </location>
</feature>
<dbReference type="CDD" id="cd02249">
    <property type="entry name" value="ZZ"/>
    <property type="match status" value="1"/>
</dbReference>
<dbReference type="AlphaFoldDB" id="A0AAF3ETD8"/>
<keyword evidence="6" id="KW-0812">Transmembrane</keyword>
<dbReference type="Pfam" id="PF16013">
    <property type="entry name" value="DUF4781"/>
    <property type="match status" value="1"/>
</dbReference>
<feature type="compositionally biased region" description="Basic residues" evidence="5">
    <location>
        <begin position="619"/>
        <end position="628"/>
    </location>
</feature>
<dbReference type="SUPFAM" id="SSF57850">
    <property type="entry name" value="RING/U-box"/>
    <property type="match status" value="2"/>
</dbReference>
<name>A0AAF3ETD8_9BILA</name>
<accession>A0AAF3ETD8</accession>
<evidence type="ECO:0000256" key="1">
    <source>
        <dbReference type="ARBA" id="ARBA00022723"/>
    </source>
</evidence>
<evidence type="ECO:0000313" key="8">
    <source>
        <dbReference type="Proteomes" id="UP000887575"/>
    </source>
</evidence>
<dbReference type="InterPro" id="IPR043145">
    <property type="entry name" value="Znf_ZZ_sf"/>
</dbReference>
<keyword evidence="6" id="KW-1133">Transmembrane helix</keyword>
<feature type="domain" description="ZZ-type" evidence="7">
    <location>
        <begin position="80"/>
        <end position="142"/>
    </location>
</feature>
<dbReference type="Pfam" id="PF00569">
    <property type="entry name" value="ZZ"/>
    <property type="match status" value="1"/>
</dbReference>
<keyword evidence="2 4" id="KW-0863">Zinc-finger</keyword>
<evidence type="ECO:0000313" key="9">
    <source>
        <dbReference type="WBParaSite" id="MBELARI_LOCUS1732"/>
    </source>
</evidence>
<feature type="transmembrane region" description="Helical" evidence="6">
    <location>
        <begin position="368"/>
        <end position="392"/>
    </location>
</feature>
<evidence type="ECO:0000256" key="6">
    <source>
        <dbReference type="SAM" id="Phobius"/>
    </source>
</evidence>
<dbReference type="Gene3D" id="3.30.60.90">
    <property type="match status" value="2"/>
</dbReference>
<protein>
    <recommendedName>
        <fullName evidence="7">ZZ-type domain-containing protein</fullName>
    </recommendedName>
</protein>
<dbReference type="Proteomes" id="UP000887575">
    <property type="component" value="Unassembled WGS sequence"/>
</dbReference>
<keyword evidence="3" id="KW-0862">Zinc</keyword>
<dbReference type="InterPro" id="IPR000433">
    <property type="entry name" value="Znf_ZZ"/>
</dbReference>
<proteinExistence type="predicted"/>
<evidence type="ECO:0000259" key="7">
    <source>
        <dbReference type="PROSITE" id="PS50135"/>
    </source>
</evidence>
<keyword evidence="1" id="KW-0479">Metal-binding</keyword>
<evidence type="ECO:0000256" key="2">
    <source>
        <dbReference type="ARBA" id="ARBA00022771"/>
    </source>
</evidence>
<organism evidence="8 9">
    <name type="scientific">Mesorhabditis belari</name>
    <dbReference type="NCBI Taxonomy" id="2138241"/>
    <lineage>
        <taxon>Eukaryota</taxon>
        <taxon>Metazoa</taxon>
        <taxon>Ecdysozoa</taxon>
        <taxon>Nematoda</taxon>
        <taxon>Chromadorea</taxon>
        <taxon>Rhabditida</taxon>
        <taxon>Rhabditina</taxon>
        <taxon>Rhabditomorpha</taxon>
        <taxon>Rhabditoidea</taxon>
        <taxon>Rhabditidae</taxon>
        <taxon>Mesorhabditinae</taxon>
        <taxon>Mesorhabditis</taxon>
    </lineage>
</organism>